<evidence type="ECO:0000313" key="8">
    <source>
        <dbReference type="Proteomes" id="UP000240572"/>
    </source>
</evidence>
<protein>
    <submittedName>
        <fullName evidence="7">RNA polymerase sigma-70 factor (ECF subfamily)</fullName>
    </submittedName>
</protein>
<accession>A0A2P8CWV4</accession>
<dbReference type="Proteomes" id="UP000240572">
    <property type="component" value="Unassembled WGS sequence"/>
</dbReference>
<proteinExistence type="inferred from homology"/>
<evidence type="ECO:0000256" key="4">
    <source>
        <dbReference type="ARBA" id="ARBA00023163"/>
    </source>
</evidence>
<dbReference type="Gene3D" id="1.10.1740.10">
    <property type="match status" value="1"/>
</dbReference>
<sequence>MTETVLIEACKRRESFAQRLLYDRFVDKMYVLCLRYIVSPTDAEEVLSDGFFKFFRNIDQFTYIGEGSVQAWLSKIVVNECLMFLRKKKQLVLTIDDHVTHSNLAENDTALQQMATKDILRYIQEMPAGYRTVLNLYVFEDRSHKEIASLLQISESTSKSQLFKARAMLRQRIAGVGYNN</sequence>
<dbReference type="AlphaFoldDB" id="A0A2P8CWV4"/>
<keyword evidence="2" id="KW-0805">Transcription regulation</keyword>
<evidence type="ECO:0000259" key="6">
    <source>
        <dbReference type="Pfam" id="PF08281"/>
    </source>
</evidence>
<dbReference type="SUPFAM" id="SSF88946">
    <property type="entry name" value="Sigma2 domain of RNA polymerase sigma factors"/>
    <property type="match status" value="1"/>
</dbReference>
<comment type="similarity">
    <text evidence="1">Belongs to the sigma-70 factor family. ECF subfamily.</text>
</comment>
<dbReference type="PANTHER" id="PTHR43133">
    <property type="entry name" value="RNA POLYMERASE ECF-TYPE SIGMA FACTO"/>
    <property type="match status" value="1"/>
</dbReference>
<keyword evidence="4" id="KW-0804">Transcription</keyword>
<dbReference type="Gene3D" id="1.10.10.10">
    <property type="entry name" value="Winged helix-like DNA-binding domain superfamily/Winged helix DNA-binding domain"/>
    <property type="match status" value="1"/>
</dbReference>
<dbReference type="OrthoDB" id="1056775at2"/>
<dbReference type="PANTHER" id="PTHR43133:SF46">
    <property type="entry name" value="RNA POLYMERASE SIGMA-70 FACTOR ECF SUBFAMILY"/>
    <property type="match status" value="1"/>
</dbReference>
<dbReference type="InterPro" id="IPR013325">
    <property type="entry name" value="RNA_pol_sigma_r2"/>
</dbReference>
<dbReference type="InterPro" id="IPR007627">
    <property type="entry name" value="RNA_pol_sigma70_r2"/>
</dbReference>
<dbReference type="GO" id="GO:0016987">
    <property type="term" value="F:sigma factor activity"/>
    <property type="evidence" value="ECO:0007669"/>
    <property type="project" value="UniProtKB-KW"/>
</dbReference>
<dbReference type="InterPro" id="IPR039425">
    <property type="entry name" value="RNA_pol_sigma-70-like"/>
</dbReference>
<dbReference type="NCBIfam" id="TIGR02937">
    <property type="entry name" value="sigma70-ECF"/>
    <property type="match status" value="1"/>
</dbReference>
<evidence type="ECO:0000259" key="5">
    <source>
        <dbReference type="Pfam" id="PF04542"/>
    </source>
</evidence>
<dbReference type="GO" id="GO:0003677">
    <property type="term" value="F:DNA binding"/>
    <property type="evidence" value="ECO:0007669"/>
    <property type="project" value="InterPro"/>
</dbReference>
<evidence type="ECO:0000313" key="7">
    <source>
        <dbReference type="EMBL" id="PSK89454.1"/>
    </source>
</evidence>
<comment type="caution">
    <text evidence="7">The sequence shown here is derived from an EMBL/GenBank/DDBJ whole genome shotgun (WGS) entry which is preliminary data.</text>
</comment>
<dbReference type="Pfam" id="PF08281">
    <property type="entry name" value="Sigma70_r4_2"/>
    <property type="match status" value="1"/>
</dbReference>
<dbReference type="Pfam" id="PF04542">
    <property type="entry name" value="Sigma70_r2"/>
    <property type="match status" value="1"/>
</dbReference>
<keyword evidence="3" id="KW-0731">Sigma factor</keyword>
<dbReference type="RefSeq" id="WP_106524707.1">
    <property type="nucleotide sequence ID" value="NZ_PYGD01000011.1"/>
</dbReference>
<dbReference type="SUPFAM" id="SSF88659">
    <property type="entry name" value="Sigma3 and sigma4 domains of RNA polymerase sigma factors"/>
    <property type="match status" value="1"/>
</dbReference>
<dbReference type="EMBL" id="PYGD01000011">
    <property type="protein sequence ID" value="PSK89454.1"/>
    <property type="molecule type" value="Genomic_DNA"/>
</dbReference>
<keyword evidence="8" id="KW-1185">Reference proteome</keyword>
<dbReference type="GO" id="GO:0006352">
    <property type="term" value="P:DNA-templated transcription initiation"/>
    <property type="evidence" value="ECO:0007669"/>
    <property type="project" value="InterPro"/>
</dbReference>
<feature type="domain" description="RNA polymerase sigma-70 region 2" evidence="5">
    <location>
        <begin position="21"/>
        <end position="89"/>
    </location>
</feature>
<dbReference type="InterPro" id="IPR013249">
    <property type="entry name" value="RNA_pol_sigma70_r4_t2"/>
</dbReference>
<dbReference type="CDD" id="cd06171">
    <property type="entry name" value="Sigma70_r4"/>
    <property type="match status" value="1"/>
</dbReference>
<dbReference type="InterPro" id="IPR014284">
    <property type="entry name" value="RNA_pol_sigma-70_dom"/>
</dbReference>
<reference evidence="7 8" key="1">
    <citation type="submission" date="2018-03" db="EMBL/GenBank/DDBJ databases">
        <title>Genomic Encyclopedia of Type Strains, Phase III (KMG-III): the genomes of soil and plant-associated and newly described type strains.</title>
        <authorList>
            <person name="Whitman W."/>
        </authorList>
    </citation>
    <scope>NUCLEOTIDE SEQUENCE [LARGE SCALE GENOMIC DNA]</scope>
    <source>
        <strain evidence="7 8">CGMCC 1.12700</strain>
    </source>
</reference>
<feature type="domain" description="RNA polymerase sigma factor 70 region 4 type 2" evidence="6">
    <location>
        <begin position="118"/>
        <end position="169"/>
    </location>
</feature>
<dbReference type="InterPro" id="IPR013324">
    <property type="entry name" value="RNA_pol_sigma_r3/r4-like"/>
</dbReference>
<gene>
    <name evidence="7" type="ORF">B0I18_1116</name>
</gene>
<name>A0A2P8CWV4_9BACT</name>
<evidence type="ECO:0000256" key="3">
    <source>
        <dbReference type="ARBA" id="ARBA00023082"/>
    </source>
</evidence>
<evidence type="ECO:0000256" key="2">
    <source>
        <dbReference type="ARBA" id="ARBA00023015"/>
    </source>
</evidence>
<organism evidence="7 8">
    <name type="scientific">Taibaiella chishuiensis</name>
    <dbReference type="NCBI Taxonomy" id="1434707"/>
    <lineage>
        <taxon>Bacteria</taxon>
        <taxon>Pseudomonadati</taxon>
        <taxon>Bacteroidota</taxon>
        <taxon>Chitinophagia</taxon>
        <taxon>Chitinophagales</taxon>
        <taxon>Chitinophagaceae</taxon>
        <taxon>Taibaiella</taxon>
    </lineage>
</organism>
<evidence type="ECO:0000256" key="1">
    <source>
        <dbReference type="ARBA" id="ARBA00010641"/>
    </source>
</evidence>
<dbReference type="InterPro" id="IPR036388">
    <property type="entry name" value="WH-like_DNA-bd_sf"/>
</dbReference>